<accession>A0ABY6KHW2</accession>
<organism evidence="2 3">
    <name type="scientific">Cordylochernes scorpioides</name>
    <dbReference type="NCBI Taxonomy" id="51811"/>
    <lineage>
        <taxon>Eukaryota</taxon>
        <taxon>Metazoa</taxon>
        <taxon>Ecdysozoa</taxon>
        <taxon>Arthropoda</taxon>
        <taxon>Chelicerata</taxon>
        <taxon>Arachnida</taxon>
        <taxon>Pseudoscorpiones</taxon>
        <taxon>Cheliferoidea</taxon>
        <taxon>Chernetidae</taxon>
        <taxon>Cordylochernes</taxon>
    </lineage>
</organism>
<name>A0ABY6KHW2_9ARAC</name>
<dbReference type="Proteomes" id="UP001235939">
    <property type="component" value="Chromosome 05"/>
</dbReference>
<keyword evidence="3" id="KW-1185">Reference proteome</keyword>
<reference evidence="2 3" key="1">
    <citation type="submission" date="2022-01" db="EMBL/GenBank/DDBJ databases">
        <title>A chromosomal length assembly of Cordylochernes scorpioides.</title>
        <authorList>
            <person name="Zeh D."/>
            <person name="Zeh J."/>
        </authorList>
    </citation>
    <scope>NUCLEOTIDE SEQUENCE [LARGE SCALE GENOMIC DNA]</scope>
    <source>
        <strain evidence="2">IN4F17</strain>
        <tissue evidence="2">Whole Body</tissue>
    </source>
</reference>
<protein>
    <submittedName>
        <fullName evidence="2">Uncharacterized protein</fullName>
    </submittedName>
</protein>
<dbReference type="EMBL" id="CP092867">
    <property type="protein sequence ID" value="UYV67786.1"/>
    <property type="molecule type" value="Genomic_DNA"/>
</dbReference>
<sequence>MGKGGSSTVLSLPEAKQQSKQWVEAGGSAPKEAKLIVSPGMTGVFWDPQHQVGQTEKRPPGDHKFGLMALAIHLKFCKVRRVEVLPGFVFSLVVRVKVCEIAESVGISEEKVRNILH</sequence>
<evidence type="ECO:0000256" key="1">
    <source>
        <dbReference type="SAM" id="MobiDB-lite"/>
    </source>
</evidence>
<evidence type="ECO:0000313" key="3">
    <source>
        <dbReference type="Proteomes" id="UP001235939"/>
    </source>
</evidence>
<feature type="region of interest" description="Disordered" evidence="1">
    <location>
        <begin position="1"/>
        <end position="27"/>
    </location>
</feature>
<evidence type="ECO:0000313" key="2">
    <source>
        <dbReference type="EMBL" id="UYV67786.1"/>
    </source>
</evidence>
<feature type="compositionally biased region" description="Polar residues" evidence="1">
    <location>
        <begin position="1"/>
        <end position="21"/>
    </location>
</feature>
<gene>
    <name evidence="2" type="ORF">LAZ67_5002052</name>
</gene>
<proteinExistence type="predicted"/>